<protein>
    <recommendedName>
        <fullName evidence="1">Ubiquitin-like domain-containing protein</fullName>
    </recommendedName>
</protein>
<sequence>MFSNGREAVYASYGNRVFRVYGQTVQNIKLYILEKQGIPVWKQKLSYRGDTIENPEQLASDFKGKFLKLVADAETDVKALAIAPGGSINQRIDRGTNNPRIWDVGNSKILSIQLIDSRTFEVLTGMEPPETLITPDIYKELGLSFYQTPASGQQSGEGVVGQWETLKGPKAVAAANAKNLKLKIWKGKGKVTG</sequence>
<dbReference type="InterPro" id="IPR000626">
    <property type="entry name" value="Ubiquitin-like_dom"/>
</dbReference>
<dbReference type="AlphaFoldDB" id="A0AA40BR84"/>
<dbReference type="PROSITE" id="PS50053">
    <property type="entry name" value="UBIQUITIN_2"/>
    <property type="match status" value="1"/>
</dbReference>
<feature type="domain" description="Ubiquitin-like" evidence="1">
    <location>
        <begin position="23"/>
        <end position="60"/>
    </location>
</feature>
<dbReference type="InterPro" id="IPR029071">
    <property type="entry name" value="Ubiquitin-like_domsf"/>
</dbReference>
<gene>
    <name evidence="2" type="ORF">B0T18DRAFT_423061</name>
</gene>
<accession>A0AA40BR84</accession>
<comment type="caution">
    <text evidence="2">The sequence shown here is derived from an EMBL/GenBank/DDBJ whole genome shotgun (WGS) entry which is preliminary data.</text>
</comment>
<dbReference type="EMBL" id="JAUKUD010000007">
    <property type="protein sequence ID" value="KAK0738887.1"/>
    <property type="molecule type" value="Genomic_DNA"/>
</dbReference>
<reference evidence="2" key="1">
    <citation type="submission" date="2023-06" db="EMBL/GenBank/DDBJ databases">
        <title>Genome-scale phylogeny and comparative genomics of the fungal order Sordariales.</title>
        <authorList>
            <consortium name="Lawrence Berkeley National Laboratory"/>
            <person name="Hensen N."/>
            <person name="Bonometti L."/>
            <person name="Westerberg I."/>
            <person name="Brannstrom I.O."/>
            <person name="Guillou S."/>
            <person name="Cros-Aarteil S."/>
            <person name="Calhoun S."/>
            <person name="Haridas S."/>
            <person name="Kuo A."/>
            <person name="Mondo S."/>
            <person name="Pangilinan J."/>
            <person name="Riley R."/>
            <person name="LaButti K."/>
            <person name="Andreopoulos B."/>
            <person name="Lipzen A."/>
            <person name="Chen C."/>
            <person name="Yanf M."/>
            <person name="Daum C."/>
            <person name="Ng V."/>
            <person name="Clum A."/>
            <person name="Steindorff A."/>
            <person name="Ohm R."/>
            <person name="Martin F."/>
            <person name="Silar P."/>
            <person name="Natvig D."/>
            <person name="Lalanne C."/>
            <person name="Gautier V."/>
            <person name="Ament-velasquez S.L."/>
            <person name="Kruys A."/>
            <person name="Hutchinson M.I."/>
            <person name="Powell A.J."/>
            <person name="Barry K."/>
            <person name="Miller A.N."/>
            <person name="Grigoriev I.V."/>
            <person name="Debuchy R."/>
            <person name="Gladieux P."/>
            <person name="Thoren M.H."/>
            <person name="Johannesson H."/>
        </authorList>
    </citation>
    <scope>NUCLEOTIDE SEQUENCE</scope>
    <source>
        <strain evidence="2">SMH3187-1</strain>
    </source>
</reference>
<dbReference type="SUPFAM" id="SSF54236">
    <property type="entry name" value="Ubiquitin-like"/>
    <property type="match status" value="1"/>
</dbReference>
<evidence type="ECO:0000313" key="3">
    <source>
        <dbReference type="Proteomes" id="UP001172155"/>
    </source>
</evidence>
<keyword evidence="3" id="KW-1185">Reference proteome</keyword>
<proteinExistence type="predicted"/>
<organism evidence="2 3">
    <name type="scientific">Schizothecium vesticola</name>
    <dbReference type="NCBI Taxonomy" id="314040"/>
    <lineage>
        <taxon>Eukaryota</taxon>
        <taxon>Fungi</taxon>
        <taxon>Dikarya</taxon>
        <taxon>Ascomycota</taxon>
        <taxon>Pezizomycotina</taxon>
        <taxon>Sordariomycetes</taxon>
        <taxon>Sordariomycetidae</taxon>
        <taxon>Sordariales</taxon>
        <taxon>Schizotheciaceae</taxon>
        <taxon>Schizothecium</taxon>
    </lineage>
</organism>
<evidence type="ECO:0000313" key="2">
    <source>
        <dbReference type="EMBL" id="KAK0738887.1"/>
    </source>
</evidence>
<evidence type="ECO:0000259" key="1">
    <source>
        <dbReference type="PROSITE" id="PS50053"/>
    </source>
</evidence>
<name>A0AA40BR84_9PEZI</name>
<dbReference type="Proteomes" id="UP001172155">
    <property type="component" value="Unassembled WGS sequence"/>
</dbReference>